<gene>
    <name evidence="2" type="ORF">SDC9_177333</name>
</gene>
<dbReference type="InterPro" id="IPR000757">
    <property type="entry name" value="Beta-glucanase-like"/>
</dbReference>
<dbReference type="AlphaFoldDB" id="A0A645GU75"/>
<dbReference type="GO" id="GO:0005975">
    <property type="term" value="P:carbohydrate metabolic process"/>
    <property type="evidence" value="ECO:0007669"/>
    <property type="project" value="InterPro"/>
</dbReference>
<name>A0A645GU75_9ZZZZ</name>
<dbReference type="SUPFAM" id="SSF49899">
    <property type="entry name" value="Concanavalin A-like lectins/glucanases"/>
    <property type="match status" value="1"/>
</dbReference>
<organism evidence="2">
    <name type="scientific">bioreactor metagenome</name>
    <dbReference type="NCBI Taxonomy" id="1076179"/>
    <lineage>
        <taxon>unclassified sequences</taxon>
        <taxon>metagenomes</taxon>
        <taxon>ecological metagenomes</taxon>
    </lineage>
</organism>
<evidence type="ECO:0000259" key="1">
    <source>
        <dbReference type="Pfam" id="PF00722"/>
    </source>
</evidence>
<sequence>MENYLQHTKGEIICGNLWNGYGKNGTGNGHFHFPYAETEDGWHHYAVDWSREGYVFYADRREIGRVAGPVSEVEQFILVSTEPHGYRGPGFNAPPGHPAGTPAPLLFSAELPDCFEVDFVRVFDSKLS</sequence>
<feature type="domain" description="GH16" evidence="1">
    <location>
        <begin position="20"/>
        <end position="66"/>
    </location>
</feature>
<dbReference type="Gene3D" id="2.60.120.200">
    <property type="match status" value="1"/>
</dbReference>
<comment type="caution">
    <text evidence="2">The sequence shown here is derived from an EMBL/GenBank/DDBJ whole genome shotgun (WGS) entry which is preliminary data.</text>
</comment>
<dbReference type="GO" id="GO:0004553">
    <property type="term" value="F:hydrolase activity, hydrolyzing O-glycosyl compounds"/>
    <property type="evidence" value="ECO:0007669"/>
    <property type="project" value="InterPro"/>
</dbReference>
<evidence type="ECO:0000313" key="2">
    <source>
        <dbReference type="EMBL" id="MPN29880.1"/>
    </source>
</evidence>
<accession>A0A645GU75</accession>
<protein>
    <recommendedName>
        <fullName evidence="1">GH16 domain-containing protein</fullName>
    </recommendedName>
</protein>
<dbReference type="Pfam" id="PF00722">
    <property type="entry name" value="Glyco_hydro_16"/>
    <property type="match status" value="1"/>
</dbReference>
<dbReference type="EMBL" id="VSSQ01080770">
    <property type="protein sequence ID" value="MPN29880.1"/>
    <property type="molecule type" value="Genomic_DNA"/>
</dbReference>
<proteinExistence type="predicted"/>
<reference evidence="2" key="1">
    <citation type="submission" date="2019-08" db="EMBL/GenBank/DDBJ databases">
        <authorList>
            <person name="Kucharzyk K."/>
            <person name="Murdoch R.W."/>
            <person name="Higgins S."/>
            <person name="Loffler F."/>
        </authorList>
    </citation>
    <scope>NUCLEOTIDE SEQUENCE</scope>
</reference>
<dbReference type="InterPro" id="IPR013320">
    <property type="entry name" value="ConA-like_dom_sf"/>
</dbReference>